<dbReference type="EC" id="3.-.-.-" evidence="3"/>
<dbReference type="AlphaFoldDB" id="A0A1S7TWB8"/>
<reference evidence="3" key="1">
    <citation type="submission" date="2016-01" db="EMBL/GenBank/DDBJ databases">
        <authorList>
            <person name="Regsiter A."/>
            <person name="william w."/>
        </authorList>
    </citation>
    <scope>NUCLEOTIDE SEQUENCE</scope>
    <source>
        <strain evidence="3">NCPPB 1641</strain>
    </source>
</reference>
<evidence type="ECO:0000313" key="4">
    <source>
        <dbReference type="Proteomes" id="UP000192140"/>
    </source>
</evidence>
<dbReference type="PANTHER" id="PTHR11820">
    <property type="entry name" value="ACYLPYRUVASE"/>
    <property type="match status" value="1"/>
</dbReference>
<dbReference type="GO" id="GO:0018773">
    <property type="term" value="F:acetylpyruvate hydrolase activity"/>
    <property type="evidence" value="ECO:0007669"/>
    <property type="project" value="TreeGrafter"/>
</dbReference>
<protein>
    <submittedName>
        <fullName evidence="3">Fumarylacetoacetate hydrolase family protein</fullName>
        <ecNumber evidence="3">3.-.-.-</ecNumber>
    </submittedName>
</protein>
<dbReference type="Pfam" id="PF01557">
    <property type="entry name" value="FAA_hydrolase"/>
    <property type="match status" value="1"/>
</dbReference>
<feature type="domain" description="Fumarylacetoacetase-like C-terminal" evidence="2">
    <location>
        <begin position="28"/>
        <end position="227"/>
    </location>
</feature>
<evidence type="ECO:0000313" key="3">
    <source>
        <dbReference type="EMBL" id="CVI58650.1"/>
    </source>
</evidence>
<accession>A0A1S7TWB8</accession>
<proteinExistence type="predicted"/>
<keyword evidence="1" id="KW-0479">Metal-binding</keyword>
<dbReference type="InterPro" id="IPR036663">
    <property type="entry name" value="Fumarylacetoacetase_C_sf"/>
</dbReference>
<sequence>MSDFEFDPPAPASIAIHDSESRFPVRRIFCVGRNYAAHAREMGKDPDREPPFFFTKPADAVVDNGSTIPYPPETEDFHYEIELVVAIGQDCVDVPQEAALDMVWGYGVGIDLTRRDLQLAARDKGRPWDWGKAFDLSAPIAPLRRASQVGHPSQGRIWLAVNGASRQEADIAELIWDVPEIVSILSRSMSLKRGDIIMTGTPAGVGAIVPGDRVTGGIDGLGEIAIEIVEPASAARRAGKAA</sequence>
<keyword evidence="3" id="KW-0378">Hydrolase</keyword>
<dbReference type="PANTHER" id="PTHR11820:SF90">
    <property type="entry name" value="FLUTATHIONE S-TRANSFERASE"/>
    <property type="match status" value="1"/>
</dbReference>
<keyword evidence="4" id="KW-1185">Reference proteome</keyword>
<dbReference type="RefSeq" id="WP_080854071.1">
    <property type="nucleotide sequence ID" value="NZ_LT009776.1"/>
</dbReference>
<evidence type="ECO:0000256" key="1">
    <source>
        <dbReference type="ARBA" id="ARBA00022723"/>
    </source>
</evidence>
<dbReference type="InterPro" id="IPR011234">
    <property type="entry name" value="Fumarylacetoacetase-like_C"/>
</dbReference>
<comment type="caution">
    <text evidence="3">The sequence shown here is derived from an EMBL/GenBank/DDBJ whole genome shotgun (WGS) entry which is preliminary data.</text>
</comment>
<gene>
    <name evidence="3" type="ORF">AGR7A_Lc120198</name>
</gene>
<dbReference type="Gene3D" id="3.90.850.10">
    <property type="entry name" value="Fumarylacetoacetase-like, C-terminal domain"/>
    <property type="match status" value="1"/>
</dbReference>
<dbReference type="EMBL" id="FCNP01000033">
    <property type="protein sequence ID" value="CVI58650.1"/>
    <property type="molecule type" value="Genomic_DNA"/>
</dbReference>
<dbReference type="Proteomes" id="UP000192140">
    <property type="component" value="Unassembled WGS sequence"/>
</dbReference>
<organism evidence="3 4">
    <name type="scientific">Agrobacterium deltaense NCPPB 1641</name>
    <dbReference type="NCBI Taxonomy" id="1183425"/>
    <lineage>
        <taxon>Bacteria</taxon>
        <taxon>Pseudomonadati</taxon>
        <taxon>Pseudomonadota</taxon>
        <taxon>Alphaproteobacteria</taxon>
        <taxon>Hyphomicrobiales</taxon>
        <taxon>Rhizobiaceae</taxon>
        <taxon>Rhizobium/Agrobacterium group</taxon>
        <taxon>Agrobacterium</taxon>
    </lineage>
</organism>
<dbReference type="SUPFAM" id="SSF56529">
    <property type="entry name" value="FAH"/>
    <property type="match status" value="1"/>
</dbReference>
<evidence type="ECO:0000259" key="2">
    <source>
        <dbReference type="Pfam" id="PF01557"/>
    </source>
</evidence>
<name>A0A1S7TWB8_9HYPH</name>
<dbReference type="GO" id="GO:0046872">
    <property type="term" value="F:metal ion binding"/>
    <property type="evidence" value="ECO:0007669"/>
    <property type="project" value="UniProtKB-KW"/>
</dbReference>